<gene>
    <name evidence="1" type="ORF">RF11_07843</name>
</gene>
<reference evidence="1 2" key="1">
    <citation type="journal article" date="2014" name="Genome Biol. Evol.">
        <title>The genome of the myxosporean Thelohanellus kitauei shows adaptations to nutrient acquisition within its fish host.</title>
        <authorList>
            <person name="Yang Y."/>
            <person name="Xiong J."/>
            <person name="Zhou Z."/>
            <person name="Huo F."/>
            <person name="Miao W."/>
            <person name="Ran C."/>
            <person name="Liu Y."/>
            <person name="Zhang J."/>
            <person name="Feng J."/>
            <person name="Wang M."/>
            <person name="Wang M."/>
            <person name="Wang L."/>
            <person name="Yao B."/>
        </authorList>
    </citation>
    <scope>NUCLEOTIDE SEQUENCE [LARGE SCALE GENOMIC DNA]</scope>
    <source>
        <strain evidence="1">Wuqing</strain>
    </source>
</reference>
<dbReference type="Proteomes" id="UP000031668">
    <property type="component" value="Unassembled WGS sequence"/>
</dbReference>
<dbReference type="AlphaFoldDB" id="A0A0C2NJM5"/>
<proteinExistence type="predicted"/>
<keyword evidence="2" id="KW-1185">Reference proteome</keyword>
<dbReference type="OrthoDB" id="10052789at2759"/>
<dbReference type="EMBL" id="JWZT01000501">
    <property type="protein sequence ID" value="KII74222.1"/>
    <property type="molecule type" value="Genomic_DNA"/>
</dbReference>
<protein>
    <submittedName>
        <fullName evidence="1">Uncharacterized protein</fullName>
    </submittedName>
</protein>
<accession>A0A0C2NJM5</accession>
<organism evidence="1 2">
    <name type="scientific">Thelohanellus kitauei</name>
    <name type="common">Myxosporean</name>
    <dbReference type="NCBI Taxonomy" id="669202"/>
    <lineage>
        <taxon>Eukaryota</taxon>
        <taxon>Metazoa</taxon>
        <taxon>Cnidaria</taxon>
        <taxon>Myxozoa</taxon>
        <taxon>Myxosporea</taxon>
        <taxon>Bivalvulida</taxon>
        <taxon>Platysporina</taxon>
        <taxon>Myxobolidae</taxon>
        <taxon>Thelohanellus</taxon>
    </lineage>
</organism>
<comment type="caution">
    <text evidence="1">The sequence shown here is derived from an EMBL/GenBank/DDBJ whole genome shotgun (WGS) entry which is preliminary data.</text>
</comment>
<evidence type="ECO:0000313" key="2">
    <source>
        <dbReference type="Proteomes" id="UP000031668"/>
    </source>
</evidence>
<evidence type="ECO:0000313" key="1">
    <source>
        <dbReference type="EMBL" id="KII74222.1"/>
    </source>
</evidence>
<sequence length="293" mass="33336">MNEDLYTKIRVLVNKRDARVDAYSQILVALVPALYAGAVKHGRIKEPKVLAWLLGKENVPKKEKFKFRGSKTLNDRYVQGASLVINSFVEDIWIPRIYGSFYARSVIFDPKLCIYYKSETSGDRYGMYHDICVLKFLEVSMNSDFLLEGEGVTVEIDKSNFGIRKRMGLWAIRRKTPEVPNRALPIWVPNRTCETSFSIIQIWIKPGIPHTLNLCATVISDGLASYLGLDQMGHLHLILRKHTPIQLSQIGSMQDPICLQREQENVYTEAILWNISVGSNSTKVPSTKALEVF</sequence>
<name>A0A0C2NJM5_THEKT</name>